<dbReference type="OrthoDB" id="1911848at2759"/>
<organism evidence="1 2">
    <name type="scientific">Athelia psychrophila</name>
    <dbReference type="NCBI Taxonomy" id="1759441"/>
    <lineage>
        <taxon>Eukaryota</taxon>
        <taxon>Fungi</taxon>
        <taxon>Dikarya</taxon>
        <taxon>Basidiomycota</taxon>
        <taxon>Agaricomycotina</taxon>
        <taxon>Agaricomycetes</taxon>
        <taxon>Agaricomycetidae</taxon>
        <taxon>Atheliales</taxon>
        <taxon>Atheliaceae</taxon>
        <taxon>Athelia</taxon>
    </lineage>
</organism>
<sequence>MDILSTTIEIIGIIQSIYELCGVYRETDSTVRAIHLRLESVSTRIELFQEYFRHTQSSLTTARAKTLQRSLQQVQDLLQDLTTKLPPKSTVQAKLAWAGWGKRSAEGILADLKDWDEDVRGTIFALDMLSRVRGDQALYKRLFDTGERSLTAAWALSTRIHAPASADVLPPAILLSALTLFTPDDRRMLARLGPDLVYVEALYIERDGDEEQQKHAIARLAAVFHSPLLPAMHLLSCRGIAEDYDHDRAFVVYDLPSSFVPNPSPSPPPRPAPLPTLAHALEAQARIALEDRFRIALEITTAVLEMHAAGWVHKAIRSGTVLVHITAPTNPKATAHVSPAFLVGLEASRPQVAGSDRRPEMEPTWRRYHHPERQGGLDARVARFDLRHDMYSLGAVLVELGYRKTLGDIFGGSAQALPQPGEAEENHKRLVGYARRLGDKMGSKYTDAALVCLLKSTEEGKRLDDLRLEFYEDVLRPLSEIVAGFKYRRRTGI</sequence>
<gene>
    <name evidence="1" type="ORF">FIBSPDRAFT_849350</name>
</gene>
<dbReference type="STRING" id="436010.A0A166UMJ0"/>
<dbReference type="PANTHER" id="PTHR37542:SF3">
    <property type="entry name" value="PRION-INHIBITION AND PROPAGATION HELO DOMAIN-CONTAINING PROTEIN"/>
    <property type="match status" value="1"/>
</dbReference>
<dbReference type="AlphaFoldDB" id="A0A166UMJ0"/>
<dbReference type="PANTHER" id="PTHR37542">
    <property type="entry name" value="HELO DOMAIN-CONTAINING PROTEIN-RELATED"/>
    <property type="match status" value="1"/>
</dbReference>
<dbReference type="InterPro" id="IPR011009">
    <property type="entry name" value="Kinase-like_dom_sf"/>
</dbReference>
<evidence type="ECO:0000313" key="1">
    <source>
        <dbReference type="EMBL" id="KZP31839.1"/>
    </source>
</evidence>
<accession>A0A166UMJ0</accession>
<name>A0A166UMJ0_9AGAM</name>
<dbReference type="SUPFAM" id="SSF56112">
    <property type="entry name" value="Protein kinase-like (PK-like)"/>
    <property type="match status" value="1"/>
</dbReference>
<evidence type="ECO:0000313" key="2">
    <source>
        <dbReference type="Proteomes" id="UP000076532"/>
    </source>
</evidence>
<protein>
    <recommendedName>
        <fullName evidence="3">Protein kinase domain-containing protein</fullName>
    </recommendedName>
</protein>
<evidence type="ECO:0008006" key="3">
    <source>
        <dbReference type="Google" id="ProtNLM"/>
    </source>
</evidence>
<dbReference type="EMBL" id="KV417488">
    <property type="protein sequence ID" value="KZP31839.1"/>
    <property type="molecule type" value="Genomic_DNA"/>
</dbReference>
<dbReference type="Proteomes" id="UP000076532">
    <property type="component" value="Unassembled WGS sequence"/>
</dbReference>
<reference evidence="1 2" key="1">
    <citation type="journal article" date="2016" name="Mol. Biol. Evol.">
        <title>Comparative Genomics of Early-Diverging Mushroom-Forming Fungi Provides Insights into the Origins of Lignocellulose Decay Capabilities.</title>
        <authorList>
            <person name="Nagy L.G."/>
            <person name="Riley R."/>
            <person name="Tritt A."/>
            <person name="Adam C."/>
            <person name="Daum C."/>
            <person name="Floudas D."/>
            <person name="Sun H."/>
            <person name="Yadav J.S."/>
            <person name="Pangilinan J."/>
            <person name="Larsson K.H."/>
            <person name="Matsuura K."/>
            <person name="Barry K."/>
            <person name="Labutti K."/>
            <person name="Kuo R."/>
            <person name="Ohm R.A."/>
            <person name="Bhattacharya S.S."/>
            <person name="Shirouzu T."/>
            <person name="Yoshinaga Y."/>
            <person name="Martin F.M."/>
            <person name="Grigoriev I.V."/>
            <person name="Hibbett D.S."/>
        </authorList>
    </citation>
    <scope>NUCLEOTIDE SEQUENCE [LARGE SCALE GENOMIC DNA]</scope>
    <source>
        <strain evidence="1 2">CBS 109695</strain>
    </source>
</reference>
<dbReference type="Gene3D" id="1.10.510.10">
    <property type="entry name" value="Transferase(Phosphotransferase) domain 1"/>
    <property type="match status" value="1"/>
</dbReference>
<proteinExistence type="predicted"/>
<keyword evidence="2" id="KW-1185">Reference proteome</keyword>